<evidence type="ECO:0000313" key="2">
    <source>
        <dbReference type="Proteomes" id="UP000000763"/>
    </source>
</evidence>
<name>Q6ZB22_ORYSJ</name>
<reference evidence="2" key="1">
    <citation type="journal article" date="2005" name="Nature">
        <title>The map-based sequence of the rice genome.</title>
        <authorList>
            <consortium name="International rice genome sequencing project (IRGSP)"/>
            <person name="Matsumoto T."/>
            <person name="Wu J."/>
            <person name="Kanamori H."/>
            <person name="Katayose Y."/>
            <person name="Fujisawa M."/>
            <person name="Namiki N."/>
            <person name="Mizuno H."/>
            <person name="Yamamoto K."/>
            <person name="Antonio B.A."/>
            <person name="Baba T."/>
            <person name="Sakata K."/>
            <person name="Nagamura Y."/>
            <person name="Aoki H."/>
            <person name="Arikawa K."/>
            <person name="Arita K."/>
            <person name="Bito T."/>
            <person name="Chiden Y."/>
            <person name="Fujitsuka N."/>
            <person name="Fukunaka R."/>
            <person name="Hamada M."/>
            <person name="Harada C."/>
            <person name="Hayashi A."/>
            <person name="Hijishita S."/>
            <person name="Honda M."/>
            <person name="Hosokawa S."/>
            <person name="Ichikawa Y."/>
            <person name="Idonuma A."/>
            <person name="Iijima M."/>
            <person name="Ikeda M."/>
            <person name="Ikeno M."/>
            <person name="Ito K."/>
            <person name="Ito S."/>
            <person name="Ito T."/>
            <person name="Ito Y."/>
            <person name="Ito Y."/>
            <person name="Iwabuchi A."/>
            <person name="Kamiya K."/>
            <person name="Karasawa W."/>
            <person name="Kurita K."/>
            <person name="Katagiri S."/>
            <person name="Kikuta A."/>
            <person name="Kobayashi H."/>
            <person name="Kobayashi N."/>
            <person name="Machita K."/>
            <person name="Maehara T."/>
            <person name="Masukawa M."/>
            <person name="Mizubayashi T."/>
            <person name="Mukai Y."/>
            <person name="Nagasaki H."/>
            <person name="Nagata Y."/>
            <person name="Naito S."/>
            <person name="Nakashima M."/>
            <person name="Nakama Y."/>
            <person name="Nakamichi Y."/>
            <person name="Nakamura M."/>
            <person name="Meguro A."/>
            <person name="Negishi M."/>
            <person name="Ohta I."/>
            <person name="Ohta T."/>
            <person name="Okamoto M."/>
            <person name="Ono N."/>
            <person name="Saji S."/>
            <person name="Sakaguchi M."/>
            <person name="Sakai K."/>
            <person name="Shibata M."/>
            <person name="Shimokawa T."/>
            <person name="Song J."/>
            <person name="Takazaki Y."/>
            <person name="Terasawa K."/>
            <person name="Tsugane M."/>
            <person name="Tsuji K."/>
            <person name="Ueda S."/>
            <person name="Waki K."/>
            <person name="Yamagata H."/>
            <person name="Yamamoto M."/>
            <person name="Yamamoto S."/>
            <person name="Yamane H."/>
            <person name="Yoshiki S."/>
            <person name="Yoshihara R."/>
            <person name="Yukawa K."/>
            <person name="Zhong H."/>
            <person name="Yano M."/>
            <person name="Yuan Q."/>
            <person name="Ouyang S."/>
            <person name="Liu J."/>
            <person name="Jones K.M."/>
            <person name="Gansberger K."/>
            <person name="Moffat K."/>
            <person name="Hill J."/>
            <person name="Bera J."/>
            <person name="Fadrosh D."/>
            <person name="Jin S."/>
            <person name="Johri S."/>
            <person name="Kim M."/>
            <person name="Overton L."/>
            <person name="Reardon M."/>
            <person name="Tsitrin T."/>
            <person name="Vuong H."/>
            <person name="Weaver B."/>
            <person name="Ciecko A."/>
            <person name="Tallon L."/>
            <person name="Jackson J."/>
            <person name="Pai G."/>
            <person name="Aken S.V."/>
            <person name="Utterback T."/>
            <person name="Reidmuller S."/>
            <person name="Feldblyum T."/>
            <person name="Hsiao J."/>
            <person name="Zismann V."/>
            <person name="Iobst S."/>
            <person name="de Vazeille A.R."/>
            <person name="Buell C.R."/>
            <person name="Ying K."/>
            <person name="Li Y."/>
            <person name="Lu T."/>
            <person name="Huang Y."/>
            <person name="Zhao Q."/>
            <person name="Feng Q."/>
            <person name="Zhang L."/>
            <person name="Zhu J."/>
            <person name="Weng Q."/>
            <person name="Mu J."/>
            <person name="Lu Y."/>
            <person name="Fan D."/>
            <person name="Liu Y."/>
            <person name="Guan J."/>
            <person name="Zhang Y."/>
            <person name="Yu S."/>
            <person name="Liu X."/>
            <person name="Zhang Y."/>
            <person name="Hong G."/>
            <person name="Han B."/>
            <person name="Choisne N."/>
            <person name="Demange N."/>
            <person name="Orjeda G."/>
            <person name="Samain S."/>
            <person name="Cattolico L."/>
            <person name="Pelletier E."/>
            <person name="Couloux A."/>
            <person name="Segurens B."/>
            <person name="Wincker P."/>
            <person name="D'Hont A."/>
            <person name="Scarpelli C."/>
            <person name="Weissenbach J."/>
            <person name="Salanoubat M."/>
            <person name="Quetier F."/>
            <person name="Yu Y."/>
            <person name="Kim H.R."/>
            <person name="Rambo T."/>
            <person name="Currie J."/>
            <person name="Collura K."/>
            <person name="Luo M."/>
            <person name="Yang T."/>
            <person name="Ammiraju J.S.S."/>
            <person name="Engler F."/>
            <person name="Soderlund C."/>
            <person name="Wing R.A."/>
            <person name="Palmer L.E."/>
            <person name="de la Bastide M."/>
            <person name="Spiegel L."/>
            <person name="Nascimento L."/>
            <person name="Zutavern T."/>
            <person name="O'Shaughnessy A."/>
            <person name="Dike S."/>
            <person name="Dedhia N."/>
            <person name="Preston R."/>
            <person name="Balija V."/>
            <person name="McCombie W.R."/>
            <person name="Chow T."/>
            <person name="Chen H."/>
            <person name="Chung M."/>
            <person name="Chen C."/>
            <person name="Shaw J."/>
            <person name="Wu H."/>
            <person name="Hsiao K."/>
            <person name="Chao Y."/>
            <person name="Chu M."/>
            <person name="Cheng C."/>
            <person name="Hour A."/>
            <person name="Lee P."/>
            <person name="Lin S."/>
            <person name="Lin Y."/>
            <person name="Liou J."/>
            <person name="Liu S."/>
            <person name="Hsing Y."/>
            <person name="Raghuvanshi S."/>
            <person name="Mohanty A."/>
            <person name="Bharti A.K."/>
            <person name="Gaur A."/>
            <person name="Gupta V."/>
            <person name="Kumar D."/>
            <person name="Ravi V."/>
            <person name="Vij S."/>
            <person name="Kapur A."/>
            <person name="Khurana P."/>
            <person name="Khurana P."/>
            <person name="Khurana J.P."/>
            <person name="Tyagi A.K."/>
            <person name="Gaikwad K."/>
            <person name="Singh A."/>
            <person name="Dalal V."/>
            <person name="Srivastava S."/>
            <person name="Dixit A."/>
            <person name="Pal A.K."/>
            <person name="Ghazi I.A."/>
            <person name="Yadav M."/>
            <person name="Pandit A."/>
            <person name="Bhargava A."/>
            <person name="Sureshbabu K."/>
            <person name="Batra K."/>
            <person name="Sharma T.R."/>
            <person name="Mohapatra T."/>
            <person name="Singh N.K."/>
            <person name="Messing J."/>
            <person name="Nelson A.B."/>
            <person name="Fuks G."/>
            <person name="Kavchok S."/>
            <person name="Keizer G."/>
            <person name="Linton E."/>
            <person name="Llaca V."/>
            <person name="Song R."/>
            <person name="Tanyolac B."/>
            <person name="Young S."/>
            <person name="Ho-Il K."/>
            <person name="Hahn J.H."/>
            <person name="Sangsakoo G."/>
            <person name="Vanavichit A."/>
            <person name="de Mattos Luiz.A.T."/>
            <person name="Zimmer P.D."/>
            <person name="Malone G."/>
            <person name="Dellagostin O."/>
            <person name="de Oliveira A.C."/>
            <person name="Bevan M."/>
            <person name="Bancroft I."/>
            <person name="Minx P."/>
            <person name="Cordum H."/>
            <person name="Wilson R."/>
            <person name="Cheng Z."/>
            <person name="Jin W."/>
            <person name="Jiang J."/>
            <person name="Leong S.A."/>
            <person name="Iwama H."/>
            <person name="Gojobori T."/>
            <person name="Itoh T."/>
            <person name="Niimura Y."/>
            <person name="Fujii Y."/>
            <person name="Habara T."/>
            <person name="Sakai H."/>
            <person name="Sato Y."/>
            <person name="Wilson G."/>
            <person name="Kumar K."/>
            <person name="McCouch S."/>
            <person name="Juretic N."/>
            <person name="Hoen D."/>
            <person name="Wright S."/>
            <person name="Bruskiewich R."/>
            <person name="Bureau T."/>
            <person name="Miyao A."/>
            <person name="Hirochika H."/>
            <person name="Nishikawa T."/>
            <person name="Kadowaki K."/>
            <person name="Sugiura M."/>
            <person name="Burr B."/>
            <person name="Sasaki T."/>
        </authorList>
    </citation>
    <scope>NUCLEOTIDE SEQUENCE [LARGE SCALE GENOMIC DNA]</scope>
    <source>
        <strain evidence="2">cv. Nipponbare</strain>
    </source>
</reference>
<reference evidence="2" key="2">
    <citation type="journal article" date="2008" name="Nucleic Acids Res.">
        <title>The rice annotation project database (RAP-DB): 2008 update.</title>
        <authorList>
            <consortium name="The rice annotation project (RAP)"/>
        </authorList>
    </citation>
    <scope>GENOME REANNOTATION</scope>
    <source>
        <strain evidence="2">cv. Nipponbare</strain>
    </source>
</reference>
<dbReference type="AlphaFoldDB" id="Q6ZB22"/>
<accession>Q6ZB22</accession>
<proteinExistence type="predicted"/>
<sequence length="124" mass="13880">MAAASVTFVSTLFRFREKLYRQENNRILLLTGSSIAWAACLGRYTACYKVCSPDLATYVVYGWLRTRIMVWLTTSIAKQSGQHLSSISQRHNQGLRSSSLITCIYSSSPCIAWLPATSQPIKIP</sequence>
<gene>
    <name evidence="1" type="primary">OJ1267_E11.19</name>
</gene>
<organism evidence="1 2">
    <name type="scientific">Oryza sativa subsp. japonica</name>
    <name type="common">Rice</name>
    <dbReference type="NCBI Taxonomy" id="39947"/>
    <lineage>
        <taxon>Eukaryota</taxon>
        <taxon>Viridiplantae</taxon>
        <taxon>Streptophyta</taxon>
        <taxon>Embryophyta</taxon>
        <taxon>Tracheophyta</taxon>
        <taxon>Spermatophyta</taxon>
        <taxon>Magnoliopsida</taxon>
        <taxon>Liliopsida</taxon>
        <taxon>Poales</taxon>
        <taxon>Poaceae</taxon>
        <taxon>BOP clade</taxon>
        <taxon>Oryzoideae</taxon>
        <taxon>Oryzeae</taxon>
        <taxon>Oryzinae</taxon>
        <taxon>Oryza</taxon>
        <taxon>Oryza sativa</taxon>
    </lineage>
</organism>
<protein>
    <submittedName>
        <fullName evidence="1">Uncharacterized protein</fullName>
    </submittedName>
</protein>
<dbReference type="EMBL" id="AP004647">
    <property type="protein sequence ID" value="BAD05373.1"/>
    <property type="molecule type" value="Genomic_DNA"/>
</dbReference>
<evidence type="ECO:0000313" key="1">
    <source>
        <dbReference type="EMBL" id="BAD05373.1"/>
    </source>
</evidence>
<dbReference type="Proteomes" id="UP000000763">
    <property type="component" value="Chromosome 8"/>
</dbReference>